<feature type="region of interest" description="Disordered" evidence="1">
    <location>
        <begin position="203"/>
        <end position="230"/>
    </location>
</feature>
<feature type="domain" description="LysM" evidence="2">
    <location>
        <begin position="464"/>
        <end position="513"/>
    </location>
</feature>
<evidence type="ECO:0000313" key="4">
    <source>
        <dbReference type="Proteomes" id="UP000245698"/>
    </source>
</evidence>
<feature type="compositionally biased region" description="Polar residues" evidence="1">
    <location>
        <begin position="207"/>
        <end position="217"/>
    </location>
</feature>
<feature type="domain" description="LysM" evidence="2">
    <location>
        <begin position="3835"/>
        <end position="3881"/>
    </location>
</feature>
<dbReference type="Gene3D" id="3.10.350.10">
    <property type="entry name" value="LysM domain"/>
    <property type="match status" value="1"/>
</dbReference>
<keyword evidence="4" id="KW-1185">Reference proteome</keyword>
<protein>
    <recommendedName>
        <fullName evidence="2">LysM domain-containing protein</fullName>
    </recommendedName>
</protein>
<feature type="region of interest" description="Disordered" evidence="1">
    <location>
        <begin position="1"/>
        <end position="20"/>
    </location>
</feature>
<feature type="region of interest" description="Disordered" evidence="1">
    <location>
        <begin position="622"/>
        <end position="648"/>
    </location>
</feature>
<dbReference type="PROSITE" id="PS51782">
    <property type="entry name" value="LYSM"/>
    <property type="match status" value="2"/>
</dbReference>
<feature type="compositionally biased region" description="Low complexity" evidence="1">
    <location>
        <begin position="3729"/>
        <end position="3741"/>
    </location>
</feature>
<dbReference type="Gene3D" id="2.30.30.40">
    <property type="entry name" value="SH3 Domains"/>
    <property type="match status" value="1"/>
</dbReference>
<evidence type="ECO:0000313" key="3">
    <source>
        <dbReference type="EMBL" id="SJM31813.1"/>
    </source>
</evidence>
<dbReference type="Gene3D" id="3.80.10.10">
    <property type="entry name" value="Ribonuclease Inhibitor"/>
    <property type="match status" value="1"/>
</dbReference>
<dbReference type="Gene3D" id="3.90.210.10">
    <property type="entry name" value="Heat-Labile Enterotoxin, subunit A"/>
    <property type="match status" value="1"/>
</dbReference>
<feature type="region of interest" description="Disordered" evidence="1">
    <location>
        <begin position="1689"/>
        <end position="1744"/>
    </location>
</feature>
<name>A0A2P9AKW9_9HYPH</name>
<dbReference type="InterPro" id="IPR018392">
    <property type="entry name" value="LysM"/>
</dbReference>
<feature type="region of interest" description="Disordered" evidence="1">
    <location>
        <begin position="265"/>
        <end position="296"/>
    </location>
</feature>
<evidence type="ECO:0000259" key="2">
    <source>
        <dbReference type="PROSITE" id="PS51782"/>
    </source>
</evidence>
<dbReference type="SUPFAM" id="SSF54106">
    <property type="entry name" value="LysM domain"/>
    <property type="match status" value="1"/>
</dbReference>
<dbReference type="SUPFAM" id="SSF56399">
    <property type="entry name" value="ADP-ribosylation"/>
    <property type="match status" value="1"/>
</dbReference>
<feature type="compositionally biased region" description="Low complexity" evidence="1">
    <location>
        <begin position="3682"/>
        <end position="3697"/>
    </location>
</feature>
<dbReference type="Pfam" id="PF01476">
    <property type="entry name" value="LysM"/>
    <property type="match status" value="2"/>
</dbReference>
<evidence type="ECO:0000256" key="1">
    <source>
        <dbReference type="SAM" id="MobiDB-lite"/>
    </source>
</evidence>
<feature type="region of interest" description="Disordered" evidence="1">
    <location>
        <begin position="3680"/>
        <end position="3741"/>
    </location>
</feature>
<dbReference type="SMART" id="SM00257">
    <property type="entry name" value="LysM"/>
    <property type="match status" value="2"/>
</dbReference>
<proteinExistence type="predicted"/>
<feature type="region of interest" description="Disordered" evidence="1">
    <location>
        <begin position="1882"/>
        <end position="1907"/>
    </location>
</feature>
<feature type="region of interest" description="Disordered" evidence="1">
    <location>
        <begin position="777"/>
        <end position="805"/>
    </location>
</feature>
<feature type="compositionally biased region" description="Pro residues" evidence="1">
    <location>
        <begin position="2806"/>
        <end position="2819"/>
    </location>
</feature>
<dbReference type="Proteomes" id="UP000245698">
    <property type="component" value="Unassembled WGS sequence"/>
</dbReference>
<dbReference type="InterPro" id="IPR036779">
    <property type="entry name" value="LysM_dom_sf"/>
</dbReference>
<organism evidence="3 4">
    <name type="scientific">Mesorhizobium delmotii</name>
    <dbReference type="NCBI Taxonomy" id="1631247"/>
    <lineage>
        <taxon>Bacteria</taxon>
        <taxon>Pseudomonadati</taxon>
        <taxon>Pseudomonadota</taxon>
        <taxon>Alphaproteobacteria</taxon>
        <taxon>Hyphomicrobiales</taxon>
        <taxon>Phyllobacteriaceae</taxon>
        <taxon>Mesorhizobium</taxon>
    </lineage>
</organism>
<gene>
    <name evidence="3" type="ORF">BQ8482_210045</name>
</gene>
<reference evidence="4" key="1">
    <citation type="submission" date="2016-12" db="EMBL/GenBank/DDBJ databases">
        <authorList>
            <person name="Brunel B."/>
        </authorList>
    </citation>
    <scope>NUCLEOTIDE SEQUENCE [LARGE SCALE GENOMIC DNA]</scope>
</reference>
<dbReference type="RefSeq" id="WP_123149001.1">
    <property type="nucleotide sequence ID" value="NZ_FUIG01000028.1"/>
</dbReference>
<dbReference type="EMBL" id="FUIG01000028">
    <property type="protein sequence ID" value="SJM31813.1"/>
    <property type="molecule type" value="Genomic_DNA"/>
</dbReference>
<feature type="compositionally biased region" description="Basic and acidic residues" evidence="1">
    <location>
        <begin position="1690"/>
        <end position="1719"/>
    </location>
</feature>
<accession>A0A2P9AKW9</accession>
<sequence>MIRPINTVKPPPPRVDPKANAEQTTRLQAEATKLQNEIRLANKMGEADAAAGARQRLTQVNAELTTAQPTAPAAQPGPVAPAAVTAANGNGGTTAAPALFTTQNFGGTPNLLLTSGEPDGGGVSPEVTTAQDILKAIESGKSIDNIADEQGMSPEEVVAALNAGDMTAIANEHANGDTRTVVITGGSGRTITENQDYHHGGYYTEVTGPNGQATSSPIRDDLGRKETTSVDAQTGAITTTFVDDLGDGSVTERTTNPQTRITTTTETNGDGSVTVTKSLPNGSTVETVTPAGGPALPVTTVTGPDGEETILAHSQAADGSDAPSIQEQLAEGKSFEEIAEASDLTPEQVIAELNAAGLEVTQGGDEGETLQIVVTDPTTGKTITYNNDYHHGSRSVTTTEGNTETTDMVDGNGVTTHIEHNTETGEQTTTIVDPRNNTETSIVFDKDGRRTETIVETLGDGEPIDYEVKPGDNLSDIAEAHGVTLEDLAESNPELFTSPRDPDLIHPGETVVIEGATKTTLNVTFNGYTLTTSPDGKITLTNDTTGAVTDIAAGTAQEALAELLLDINPNSNDPEQAKEDQILKTTLDGIFGGATPELTTEALEKQQAVVAAMELYGRGQDATGATLDGGPTSVGPYGNPPSPTAPSGGKWVPLLVDGSWKWFDPEVAKAIAAENVAIANFGEAEAKAAQSAAQLDVYALDPEFKNAMEGAESTLDEALAPYGLEWKPPEPKGTLADAQSRLTLANNALESASTARAEYEQGQTSLLEAIDKQVDLPTLSDPNQTAVSSPDGPSAEETNQQGKAAHAEVAELFTNVSLHTANGNRATIDQMISSTELELKLTDAKPGSPEYTAIEERLEGLQTLQGAAANQVILAEAYQEYGVAQAEAADLAVTMEPLKQQLLAQAQERNPHHFDWEGYTNGHGDFTGKIKSQDIVEENGQLYVVTVYENATFTDENGDDTNVHKSALTYDLNDEGIREDFRNDPLNKQWQEMLASTQDISSAPVCTANGMGSQSALDAAKSKIVGVQVDQLDAGLRDAKTALVDATTARDQAITDYGPGTVEAPAGTLKPGETAVKITVNGRDLWVAPEVAAAYEEQGPGAIGDSGKWVQIEMDGQKLWVHPEVAAAEIDRGQAETEKNQLEDWEENVRPAMVAGRDWYAFSASHPKLLEYGSAEHEAKLKYEYFEEHKDQALAGYQVQFENLYEAGFTGEYETYTPDQLSTAVGQTLGLDAPSEDVQKVTEEITDRAGDDAEVKIVPVFSLDGGKESTTALFAIKSAGDEIGYVDSSGKYYSSFDEFQHENRIFSEKGNLVMAKGGDMSLGEDGFSLDELEVADARKVGFWDKATDIGLGIVAGVSTIVSFVPGGQWAIPIAIGSGSILGGKALIKEGDHLLQGGDFDSQSAWNVATGVTAFLPVGAGALRTFGLAKTSLSRSQAFAGGFGMTRMKDASWGIGRFQVNVEEASYAGRVTEFMQNGNKLTNAAWSLDAGAVVTGLPLLGKSVEDLAAHGGEMSLLELANAVMGIGVGSVGTGLGGRSLLSNMPGTGGTRSGTFPDSGPQPRAVYEMGPDGVYRPTGEQVMPDPDEIIIDGDVVGETSGQQGPGFGARNGFDNTGGANRPTGPRALPAGESDGPNPPPPTGGKGDPSGGGQSSRPMVVHEQGTDGVYRPTDKLVFHDPSHPVIEGTVVNVHDEGPSAPGERDHPENVSDRGAQEAREQNVRPPADGDPIVVPPVRGDGTTRPAESGFRLVWDPATKTFTGMPRPNPAEYVYTSGKDPQQTGYLDGARPSDPAVLATPDEVLLQSETETRGAEGTRPLMRYTLGNRHTGEMLVDFNLPEGQRVVAIPEPKAITAASEPVPAAVELDPSLPVLYLGADGRWTADPNARTEPPAVTDTGHPSPARPDGTPIINRFSSNPYSFGQTFNAAKAGLRRIGTRYANTEPRYDYPKLGELVDSIYHRPVAQDGVTAGQDIYVEAGGKYLPAKVVVAGPQASMTRDIVPPGEHATDAGYLGSGQTVERAKRGSITTPNGQNRVNTPAREVHTFDPAKNPEVSHRSALGETLATTLPALPDDAATPAPTWTPEQLQLVGDYLNSLERSSDPVVRDAVTMTRVQLGGRSLPQSGTEMTPAQHHALGEMLNADRNSPFTGSKPAGQLSMNGLTTLQVFSAQGKLSHLSPGEVIDQLGLSSDARLSRGEQFLTAGALPGEAGWTDAGRGIVGDYLKTASRSTDPDLAAAANAASPFFKGRATKPGKAVTAAQQDALMQVLQADRGSTWVYGPKLQPGSSFKPAGKLSPEGRYNEKVLSGHDTWIPYLWRQMRGYAANQQKSADPAVQSLAHALENALPASKPRAGTEINSEVPVLLERLLDADKASSWRAPTFFTDAQGVWRSDRATVSWFLQEHEANVLGGPLLNDMATNGALLAAGWILGPDGRTITLGGSMLGIGLKVPLPSRQVYGELSLKNNGPDGGTGFLLPVHPNDAKGQKLFVNGYRPNFAYDEAAAPSAQWVASAPMLSKNTFQNEKAAGVSVSIFGFSLSGAYVNRTLRYLGGEGGRPGYTHREPGPLSQRAASFWEEAARGGASHYSSEGKVPGFEDRLLYRNYNVMAPFGGGKEPWRGSPAFEGVPREAGTGPLNRLDRKDHGAGLALNFSQWPITTVELGSVRKDLVPHARTARAHPGSSEGAQKVFSALDTSGGQLTPDVLQHLDAYLTEVAASPHGDLRFAGQRVSDVFPELGVAPYPDQLASAGGRPDGMSRPAWKALRQQLDQQARSELTPTQAHYLNRLLEQDVLHNSPPTPPALGSGPPDGTPPPLGPGPSTPPALGSGPSDGTQPALGSARSEKTLQIVDENGETATVRYLGTPPKSVENVYVPPADAPSARGDEPELMHKSHILFRDPETGEPYVLPWTRGASQDHVPGSLGHPEDGNLPVEGAGDPARPLRGNVGPYVFRADTRAPSEIRDAGGFSPPPPTGIWVDNPQGIVLSNYVLGNTHGRFVGTSQSISGAKAFVSEESRAARQQGYTYLYTLNPSRPRLHVPTEFEAMGRPVGDRMARVDETAIDGSIPWNEVHGWRMMDPDGNFVGEFTRNEDAVAPGRSTQKRPQVILRPADEFWDAPAQAEAPPPVAEVVGNETPAVTGETPPTENIAAETPAATWPPAPDRGRVVFDPASGRIISLELPVSSAAEPGFAAPVRAPTGPEVRALAADQTSELTGTQLHAIKPEQIAKLAPEQVAALSPEQVRQLTFDQLAALRPTQLRALGGEQLQAIRPSRLQAVAPGRITGLRPDQVAAFSPEQLAGLTIEQVRKLTPDQIAKLSDEQRNALTPEQVAAMRPAQFGHLDATQFAALDPGLVAARDPATMAKMSPGHIAALTREQLGALTIHQIEALTKQQISALTPKQLGELSPGQLRKFTPKQFAWMSTEQTNALSVLQMTTYRATHKKAMTPDQTAAVDQALSHARFNENAQLIATFGPMAGSSYTVWQILPPHWAATAAGVAFGVRGVVFTAQSVFPNATANHKPLGRALNAASGASFIFSSPGSAAGLLRGDNVWVNGSFSLGNVVYGTKSALQSIAGRPVLRNVAEHLAGPGYVFGSLLYTAQNLHSPLAATAGALFTVGSAEFWVSAARTDLLNRRAVPRTAEQIDARAKSDARWGIADRIALGVTFGVGMLLFAWDALDDQPWNNTGKTPATDPTAPGDTPSGVDGAPPDEQTAPGNDPSGVDGAPPDEQTEQPDPGTQTPPQDFPQLAVLADDGLNLRTQPDGDSTVVTVLQSGSFVEQTAGPSTDQSGDAWIPVEGFGPDGEMHSGWVSGDHVEAHADGSSNPAGRTNPTLEKDGYQWVEVKNGDSIRLIARTHSADVAETVVLNMDHILSPDVIFSGDRIYLPATLG</sequence>
<feature type="compositionally biased region" description="Gly residues" evidence="1">
    <location>
        <begin position="1641"/>
        <end position="1651"/>
    </location>
</feature>
<feature type="compositionally biased region" description="Polar residues" evidence="1">
    <location>
        <begin position="269"/>
        <end position="287"/>
    </location>
</feature>
<feature type="region of interest" description="Disordered" evidence="1">
    <location>
        <begin position="1594"/>
        <end position="1657"/>
    </location>
</feature>
<dbReference type="CDD" id="cd00118">
    <property type="entry name" value="LysM"/>
    <property type="match status" value="1"/>
</dbReference>
<dbReference type="InterPro" id="IPR032675">
    <property type="entry name" value="LRR_dom_sf"/>
</dbReference>
<feature type="compositionally biased region" description="Basic and acidic residues" evidence="1">
    <location>
        <begin position="218"/>
        <end position="228"/>
    </location>
</feature>
<feature type="region of interest" description="Disordered" evidence="1">
    <location>
        <begin position="2789"/>
        <end position="2847"/>
    </location>
</feature>